<keyword evidence="3" id="KW-1185">Reference proteome</keyword>
<sequence>MPASLNFIVSLDTVLAIVPTASGQIGINSVESHLGNQDTYLVGIYGSCILYITETDTSAHATPATSGQCVGDISYVIPEALAQALQDSVTTAIDACGKLNVPGKSLATPVPDMGCTGQKEEEAKFPCLEMVKYGPPQILEQDWLDAQEAEIVVLSNGGGGTTGGTGMADPNAWTRVINNA</sequence>
<dbReference type="AlphaFoldDB" id="A0A9P8CEM5"/>
<dbReference type="Proteomes" id="UP000887226">
    <property type="component" value="Unassembled WGS sequence"/>
</dbReference>
<proteinExistence type="predicted"/>
<protein>
    <submittedName>
        <fullName evidence="2">Uncharacterized protein</fullName>
    </submittedName>
</protein>
<name>A0A9P8CEM5_9HELO</name>
<comment type="caution">
    <text evidence="2">The sequence shown here is derived from an EMBL/GenBank/DDBJ whole genome shotgun (WGS) entry which is preliminary data.</text>
</comment>
<feature type="signal peptide" evidence="1">
    <location>
        <begin position="1"/>
        <end position="23"/>
    </location>
</feature>
<organism evidence="2 3">
    <name type="scientific">Calycina marina</name>
    <dbReference type="NCBI Taxonomy" id="1763456"/>
    <lineage>
        <taxon>Eukaryota</taxon>
        <taxon>Fungi</taxon>
        <taxon>Dikarya</taxon>
        <taxon>Ascomycota</taxon>
        <taxon>Pezizomycotina</taxon>
        <taxon>Leotiomycetes</taxon>
        <taxon>Helotiales</taxon>
        <taxon>Pezizellaceae</taxon>
        <taxon>Calycina</taxon>
    </lineage>
</organism>
<feature type="chain" id="PRO_5040347575" evidence="1">
    <location>
        <begin position="24"/>
        <end position="180"/>
    </location>
</feature>
<reference evidence="2" key="1">
    <citation type="journal article" date="2021" name="IMA Fungus">
        <title>Genomic characterization of three marine fungi, including Emericellopsis atlantica sp. nov. with signatures of a generalist lifestyle and marine biomass degradation.</title>
        <authorList>
            <person name="Hagestad O.C."/>
            <person name="Hou L."/>
            <person name="Andersen J.H."/>
            <person name="Hansen E.H."/>
            <person name="Altermark B."/>
            <person name="Li C."/>
            <person name="Kuhnert E."/>
            <person name="Cox R.J."/>
            <person name="Crous P.W."/>
            <person name="Spatafora J.W."/>
            <person name="Lail K."/>
            <person name="Amirebrahimi M."/>
            <person name="Lipzen A."/>
            <person name="Pangilinan J."/>
            <person name="Andreopoulos W."/>
            <person name="Hayes R.D."/>
            <person name="Ng V."/>
            <person name="Grigoriev I.V."/>
            <person name="Jackson S.A."/>
            <person name="Sutton T.D.S."/>
            <person name="Dobson A.D.W."/>
            <person name="Rama T."/>
        </authorList>
    </citation>
    <scope>NUCLEOTIDE SEQUENCE</scope>
    <source>
        <strain evidence="2">TRa3180A</strain>
    </source>
</reference>
<keyword evidence="1" id="KW-0732">Signal</keyword>
<evidence type="ECO:0000256" key="1">
    <source>
        <dbReference type="SAM" id="SignalP"/>
    </source>
</evidence>
<dbReference type="EMBL" id="MU254071">
    <property type="protein sequence ID" value="KAG9242461.1"/>
    <property type="molecule type" value="Genomic_DNA"/>
</dbReference>
<dbReference type="OrthoDB" id="3532195at2759"/>
<evidence type="ECO:0000313" key="3">
    <source>
        <dbReference type="Proteomes" id="UP000887226"/>
    </source>
</evidence>
<accession>A0A9P8CEM5</accession>
<evidence type="ECO:0000313" key="2">
    <source>
        <dbReference type="EMBL" id="KAG9242461.1"/>
    </source>
</evidence>
<gene>
    <name evidence="2" type="ORF">BJ878DRAFT_481999</name>
</gene>